<dbReference type="Proteomes" id="UP000705867">
    <property type="component" value="Unassembled WGS sequence"/>
</dbReference>
<keyword evidence="9" id="KW-0489">Methyltransferase</keyword>
<dbReference type="InterPro" id="IPR010627">
    <property type="entry name" value="Prepilin_pept_A24_N"/>
</dbReference>
<evidence type="ECO:0000256" key="9">
    <source>
        <dbReference type="RuleBase" id="RU003794"/>
    </source>
</evidence>
<feature type="domain" description="Prepilin type IV endopeptidase peptidase" evidence="11">
    <location>
        <begin position="102"/>
        <end position="222"/>
    </location>
</feature>
<evidence type="ECO:0000313" key="13">
    <source>
        <dbReference type="EMBL" id="MBZ0156627.1"/>
    </source>
</evidence>
<feature type="transmembrane region" description="Helical" evidence="10">
    <location>
        <begin position="120"/>
        <end position="141"/>
    </location>
</feature>
<evidence type="ECO:0000259" key="11">
    <source>
        <dbReference type="Pfam" id="PF01478"/>
    </source>
</evidence>
<keyword evidence="4" id="KW-0997">Cell inner membrane</keyword>
<sequence length="263" mass="28509">MYPAVFAFFFGLIVGSFLNVCIYRLPRDISIVSPPSACPRCHTSIKPWENIPLVSYLFLRGRCRTCGERISLRYPLVELGNGLLYGAVFTVFGTGWHLPLLFVLVSAMLVITFIDLDFQIIPDMITLPGILIGLISASFILPDPFGRTSAGPADPVFIVGFTNSLAGLIAGGGLFYFIAVASRGGMGGGDIKMMAMVGAFMGWKSVLLTTFIGSLAGSVVGIFLMLFRGKGRKARIPFGPFLAFGSLVSLFFGGLILEWYFTR</sequence>
<evidence type="ECO:0000259" key="12">
    <source>
        <dbReference type="Pfam" id="PF06750"/>
    </source>
</evidence>
<feature type="transmembrane region" description="Helical" evidence="10">
    <location>
        <begin position="153"/>
        <end position="181"/>
    </location>
</feature>
<dbReference type="GO" id="GO:0032259">
    <property type="term" value="P:methylation"/>
    <property type="evidence" value="ECO:0007669"/>
    <property type="project" value="UniProtKB-KW"/>
</dbReference>
<keyword evidence="5 9" id="KW-0812">Transmembrane</keyword>
<comment type="caution">
    <text evidence="13">The sequence shown here is derived from an EMBL/GenBank/DDBJ whole genome shotgun (WGS) entry which is preliminary data.</text>
</comment>
<feature type="transmembrane region" description="Helical" evidence="10">
    <location>
        <begin position="238"/>
        <end position="261"/>
    </location>
</feature>
<evidence type="ECO:0000256" key="5">
    <source>
        <dbReference type="ARBA" id="ARBA00022692"/>
    </source>
</evidence>
<evidence type="ECO:0000256" key="8">
    <source>
        <dbReference type="RuleBase" id="RU003793"/>
    </source>
</evidence>
<evidence type="ECO:0000256" key="4">
    <source>
        <dbReference type="ARBA" id="ARBA00022519"/>
    </source>
</evidence>
<dbReference type="Pfam" id="PF01478">
    <property type="entry name" value="Peptidase_A24"/>
    <property type="match status" value="1"/>
</dbReference>
<dbReference type="AlphaFoldDB" id="A0A953J8P9"/>
<dbReference type="PANTHER" id="PTHR30487:SF0">
    <property type="entry name" value="PREPILIN LEADER PEPTIDASE_N-METHYLTRANSFERASE-RELATED"/>
    <property type="match status" value="1"/>
</dbReference>
<name>A0A953J8P9_9BACT</name>
<dbReference type="GO" id="GO:0006465">
    <property type="term" value="P:signal peptide processing"/>
    <property type="evidence" value="ECO:0007669"/>
    <property type="project" value="TreeGrafter"/>
</dbReference>
<proteinExistence type="inferred from homology"/>
<comment type="catalytic activity">
    <reaction evidence="9">
        <text>Typically cleaves a -Gly-|-Phe- bond to release an N-terminal, basic peptide of 5-8 residues from type IV prepilin, and then N-methylates the new N-terminal amino group, the methyl donor being S-adenosyl-L-methionine.</text>
        <dbReference type="EC" id="3.4.23.43"/>
    </reaction>
</comment>
<dbReference type="PANTHER" id="PTHR30487">
    <property type="entry name" value="TYPE 4 PREPILIN-LIKE PROTEINS LEADER PEPTIDE-PROCESSING ENZYME"/>
    <property type="match status" value="1"/>
</dbReference>
<evidence type="ECO:0000256" key="6">
    <source>
        <dbReference type="ARBA" id="ARBA00022989"/>
    </source>
</evidence>
<dbReference type="InterPro" id="IPR050882">
    <property type="entry name" value="Prepilin_peptidase/N-MTase"/>
</dbReference>
<dbReference type="EC" id="2.1.1.-" evidence="9"/>
<dbReference type="GO" id="GO:0004190">
    <property type="term" value="F:aspartic-type endopeptidase activity"/>
    <property type="evidence" value="ECO:0007669"/>
    <property type="project" value="UniProtKB-EC"/>
</dbReference>
<keyword evidence="9" id="KW-0808">Transferase</keyword>
<keyword evidence="7 10" id="KW-0472">Membrane</keyword>
<dbReference type="EMBL" id="JAIOIV010000082">
    <property type="protein sequence ID" value="MBZ0156627.1"/>
    <property type="molecule type" value="Genomic_DNA"/>
</dbReference>
<feature type="transmembrane region" description="Helical" evidence="10">
    <location>
        <begin position="6"/>
        <end position="25"/>
    </location>
</feature>
<feature type="transmembrane region" description="Helical" evidence="10">
    <location>
        <begin position="83"/>
        <end position="114"/>
    </location>
</feature>
<organism evidence="13 14">
    <name type="scientific">Candidatus Nitrobium versatile</name>
    <dbReference type="NCBI Taxonomy" id="2884831"/>
    <lineage>
        <taxon>Bacteria</taxon>
        <taxon>Pseudomonadati</taxon>
        <taxon>Nitrospirota</taxon>
        <taxon>Nitrospiria</taxon>
        <taxon>Nitrospirales</taxon>
        <taxon>Nitrospiraceae</taxon>
        <taxon>Candidatus Nitrobium</taxon>
    </lineage>
</organism>
<comment type="similarity">
    <text evidence="2 8">Belongs to the peptidase A24 family.</text>
</comment>
<evidence type="ECO:0000256" key="10">
    <source>
        <dbReference type="SAM" id="Phobius"/>
    </source>
</evidence>
<comment type="subcellular location">
    <subcellularLocation>
        <location evidence="1">Cell inner membrane</location>
        <topology evidence="1">Multi-pass membrane protein</topology>
    </subcellularLocation>
    <subcellularLocation>
        <location evidence="9">Cell membrane</location>
        <topology evidence="9">Multi-pass membrane protein</topology>
    </subcellularLocation>
</comment>
<accession>A0A953J8P9</accession>
<keyword evidence="9" id="KW-0511">Multifunctional enzyme</keyword>
<dbReference type="EC" id="3.4.23.43" evidence="9"/>
<reference evidence="13" key="1">
    <citation type="journal article" date="2021" name="bioRxiv">
        <title>Unraveling nitrogen, sulfur and carbon metabolic pathways and microbial community transcriptional responses to substrate deprivation and toxicity stresses in a bioreactor mimicking anoxic brackish coastal sediment conditions.</title>
        <authorList>
            <person name="Martins P.D."/>
            <person name="Echeveste M.J."/>
            <person name="Arshad A."/>
            <person name="Kurth J."/>
            <person name="Ouboter H."/>
            <person name="Jetten M.S.M."/>
            <person name="Welte C.U."/>
        </authorList>
    </citation>
    <scope>NUCLEOTIDE SEQUENCE</scope>
    <source>
        <strain evidence="13">MAG_39</strain>
    </source>
</reference>
<dbReference type="PRINTS" id="PR00864">
    <property type="entry name" value="PREPILNPTASE"/>
</dbReference>
<keyword evidence="6 10" id="KW-1133">Transmembrane helix</keyword>
<dbReference type="Pfam" id="PF06750">
    <property type="entry name" value="A24_N_bact"/>
    <property type="match status" value="1"/>
</dbReference>
<dbReference type="GO" id="GO:0005886">
    <property type="term" value="C:plasma membrane"/>
    <property type="evidence" value="ECO:0007669"/>
    <property type="project" value="UniProtKB-SubCell"/>
</dbReference>
<gene>
    <name evidence="13" type="ORF">K8I29_10535</name>
</gene>
<keyword evidence="9" id="KW-0645">Protease</keyword>
<keyword evidence="9" id="KW-0378">Hydrolase</keyword>
<evidence type="ECO:0000313" key="14">
    <source>
        <dbReference type="Proteomes" id="UP000705867"/>
    </source>
</evidence>
<dbReference type="InterPro" id="IPR014032">
    <property type="entry name" value="Peptidase_A24A_bac"/>
</dbReference>
<feature type="transmembrane region" description="Helical" evidence="10">
    <location>
        <begin position="201"/>
        <end position="226"/>
    </location>
</feature>
<evidence type="ECO:0000256" key="1">
    <source>
        <dbReference type="ARBA" id="ARBA00004429"/>
    </source>
</evidence>
<reference evidence="13" key="2">
    <citation type="submission" date="2021-08" db="EMBL/GenBank/DDBJ databases">
        <authorList>
            <person name="Dalcin Martins P."/>
        </authorList>
    </citation>
    <scope>NUCLEOTIDE SEQUENCE</scope>
    <source>
        <strain evidence="13">MAG_39</strain>
    </source>
</reference>
<evidence type="ECO:0000256" key="2">
    <source>
        <dbReference type="ARBA" id="ARBA00005801"/>
    </source>
</evidence>
<feature type="domain" description="Prepilin peptidase A24 N-terminal" evidence="12">
    <location>
        <begin position="10"/>
        <end position="91"/>
    </location>
</feature>
<dbReference type="Gene3D" id="1.20.120.1220">
    <property type="match status" value="1"/>
</dbReference>
<dbReference type="InterPro" id="IPR000045">
    <property type="entry name" value="Prepilin_IV_endopep_pep"/>
</dbReference>
<protein>
    <recommendedName>
        <fullName evidence="9">Prepilin leader peptidase/N-methyltransferase</fullName>
        <ecNumber evidence="9">2.1.1.-</ecNumber>
        <ecNumber evidence="9">3.4.23.43</ecNumber>
    </recommendedName>
</protein>
<keyword evidence="3" id="KW-1003">Cell membrane</keyword>
<evidence type="ECO:0000256" key="3">
    <source>
        <dbReference type="ARBA" id="ARBA00022475"/>
    </source>
</evidence>
<comment type="function">
    <text evidence="9">Plays an essential role in type IV pili and type II pseudopili formation by proteolytically removing the leader sequence from substrate proteins and subsequently monomethylating the alpha-amino group of the newly exposed N-terminal phenylalanine.</text>
</comment>
<dbReference type="GO" id="GO:0008168">
    <property type="term" value="F:methyltransferase activity"/>
    <property type="evidence" value="ECO:0007669"/>
    <property type="project" value="UniProtKB-KW"/>
</dbReference>
<evidence type="ECO:0000256" key="7">
    <source>
        <dbReference type="ARBA" id="ARBA00023136"/>
    </source>
</evidence>